<dbReference type="EMBL" id="QLLQ01000001">
    <property type="protein sequence ID" value="RAJ27697.1"/>
    <property type="molecule type" value="Genomic_DNA"/>
</dbReference>
<dbReference type="GO" id="GO:2001070">
    <property type="term" value="F:starch binding"/>
    <property type="evidence" value="ECO:0007669"/>
    <property type="project" value="InterPro"/>
</dbReference>
<organism evidence="3 4">
    <name type="scientific">Gelidibacter algens</name>
    <dbReference type="NCBI Taxonomy" id="49280"/>
    <lineage>
        <taxon>Bacteria</taxon>
        <taxon>Pseudomonadati</taxon>
        <taxon>Bacteroidota</taxon>
        <taxon>Flavobacteriia</taxon>
        <taxon>Flavobacteriales</taxon>
        <taxon>Flavobacteriaceae</taxon>
        <taxon>Gelidibacter</taxon>
    </lineage>
</organism>
<reference evidence="3 4" key="1">
    <citation type="submission" date="2018-06" db="EMBL/GenBank/DDBJ databases">
        <title>Genomic Encyclopedia of Archaeal and Bacterial Type Strains, Phase II (KMG-II): from individual species to whole genera.</title>
        <authorList>
            <person name="Goeker M."/>
        </authorList>
    </citation>
    <scope>NUCLEOTIDE SEQUENCE [LARGE SCALE GENOMIC DNA]</scope>
    <source>
        <strain evidence="3 4">DSM 12408</strain>
    </source>
</reference>
<proteinExistence type="predicted"/>
<name>A0A1A7R3E6_9FLAO</name>
<evidence type="ECO:0000256" key="1">
    <source>
        <dbReference type="ARBA" id="ARBA00022729"/>
    </source>
</evidence>
<evidence type="ECO:0000313" key="4">
    <source>
        <dbReference type="Proteomes" id="UP000248987"/>
    </source>
</evidence>
<comment type="caution">
    <text evidence="3">The sequence shown here is derived from an EMBL/GenBank/DDBJ whole genome shotgun (WGS) entry which is preliminary data.</text>
</comment>
<sequence length="326" mass="35835">MKKTTITFLVLFFTGLLAVNAQNYLGIVGDATPIGYTPTGLAMEQDSGNSDIFTYEGVLKPGRFKFHLVEADWCVGEWLNAAVADQDLTSNNYIKTTGCDGPDNQWLVSTAGSYSIVVDLGLKTISISTLPYYPNVYLVGDATPNGWNIDNATAMTVDSSNPAVFTWTGPLVTGEFKISTAKSFGNGWDWIHPVAQGQDLTLETYEILAAGSGSDHKWVISNSDQYTFTLDLQKATLKIQQGTLSLDKFNSVKMYPNPVSKFINLDLKNIGEAKVVIFDTKGSKLYEKDLNVTSNYLDLSNLNVEGLLFLQITSETYSETFKIIKK</sequence>
<dbReference type="GO" id="GO:0019867">
    <property type="term" value="C:outer membrane"/>
    <property type="evidence" value="ECO:0007669"/>
    <property type="project" value="InterPro"/>
</dbReference>
<dbReference type="AlphaFoldDB" id="A0A1A7R3E6"/>
<dbReference type="NCBIfam" id="TIGR04183">
    <property type="entry name" value="Por_Secre_tail"/>
    <property type="match status" value="1"/>
</dbReference>
<accession>A0A1A7R3E6</accession>
<dbReference type="InterPro" id="IPR026444">
    <property type="entry name" value="Secre_tail"/>
</dbReference>
<dbReference type="OrthoDB" id="975117at2"/>
<dbReference type="Pfam" id="PF18962">
    <property type="entry name" value="Por_Secre_tail"/>
    <property type="match status" value="1"/>
</dbReference>
<feature type="domain" description="Secretion system C-terminal sorting" evidence="2">
    <location>
        <begin position="254"/>
        <end position="324"/>
    </location>
</feature>
<dbReference type="Gene3D" id="2.60.40.3620">
    <property type="match status" value="2"/>
</dbReference>
<evidence type="ECO:0000259" key="2">
    <source>
        <dbReference type="Pfam" id="PF18962"/>
    </source>
</evidence>
<dbReference type="RefSeq" id="WP_066432596.1">
    <property type="nucleotide sequence ID" value="NZ_LZRN01000010.1"/>
</dbReference>
<keyword evidence="4" id="KW-1185">Reference proteome</keyword>
<dbReference type="STRING" id="49280.A9996_06895"/>
<protein>
    <submittedName>
        <fullName evidence="3">Putative secreted protein (Por secretion system target)</fullName>
    </submittedName>
</protein>
<dbReference type="Proteomes" id="UP000248987">
    <property type="component" value="Unassembled WGS sequence"/>
</dbReference>
<gene>
    <name evidence="3" type="ORF">LX77_00271</name>
</gene>
<keyword evidence="1" id="KW-0732">Signal</keyword>
<evidence type="ECO:0000313" key="3">
    <source>
        <dbReference type="EMBL" id="RAJ27697.1"/>
    </source>
</evidence>